<evidence type="ECO:0000313" key="4">
    <source>
        <dbReference type="EMBL" id="GLQ06830.1"/>
    </source>
</evidence>
<evidence type="ECO:0000256" key="1">
    <source>
        <dbReference type="ARBA" id="ARBA00023122"/>
    </source>
</evidence>
<dbReference type="CDD" id="cd04623">
    <property type="entry name" value="CBS_pair_bac_euk"/>
    <property type="match status" value="1"/>
</dbReference>
<proteinExistence type="predicted"/>
<dbReference type="Proteomes" id="UP001161409">
    <property type="component" value="Unassembled WGS sequence"/>
</dbReference>
<evidence type="ECO:0000256" key="2">
    <source>
        <dbReference type="PROSITE-ProRule" id="PRU00703"/>
    </source>
</evidence>
<dbReference type="SUPFAM" id="SSF54631">
    <property type="entry name" value="CBS-domain pair"/>
    <property type="match status" value="1"/>
</dbReference>
<dbReference type="GO" id="GO:0016301">
    <property type="term" value="F:kinase activity"/>
    <property type="evidence" value="ECO:0007669"/>
    <property type="project" value="UniProtKB-KW"/>
</dbReference>
<protein>
    <submittedName>
        <fullName evidence="4">Histidine kinase</fullName>
    </submittedName>
</protein>
<dbReference type="PROSITE" id="PS51371">
    <property type="entry name" value="CBS"/>
    <property type="match status" value="2"/>
</dbReference>
<dbReference type="InterPro" id="IPR051257">
    <property type="entry name" value="Diverse_CBS-Domain"/>
</dbReference>
<organism evidence="4 5">
    <name type="scientific">Sneathiella chinensis</name>
    <dbReference type="NCBI Taxonomy" id="349750"/>
    <lineage>
        <taxon>Bacteria</taxon>
        <taxon>Pseudomonadati</taxon>
        <taxon>Pseudomonadota</taxon>
        <taxon>Alphaproteobacteria</taxon>
        <taxon>Sneathiellales</taxon>
        <taxon>Sneathiellaceae</taxon>
        <taxon>Sneathiella</taxon>
    </lineage>
</organism>
<dbReference type="InterPro" id="IPR046342">
    <property type="entry name" value="CBS_dom_sf"/>
</dbReference>
<name>A0ABQ5U576_9PROT</name>
<dbReference type="PANTHER" id="PTHR43080:SF2">
    <property type="entry name" value="CBS DOMAIN-CONTAINING PROTEIN"/>
    <property type="match status" value="1"/>
</dbReference>
<feature type="domain" description="CBS" evidence="3">
    <location>
        <begin position="76"/>
        <end position="131"/>
    </location>
</feature>
<keyword evidence="4" id="KW-0418">Kinase</keyword>
<reference evidence="4" key="2">
    <citation type="submission" date="2023-01" db="EMBL/GenBank/DDBJ databases">
        <title>Draft genome sequence of Sneathiella chinensis strain NBRC 103408.</title>
        <authorList>
            <person name="Sun Q."/>
            <person name="Mori K."/>
        </authorList>
    </citation>
    <scope>NUCLEOTIDE SEQUENCE</scope>
    <source>
        <strain evidence="4">NBRC 103408</strain>
    </source>
</reference>
<dbReference type="InterPro" id="IPR044725">
    <property type="entry name" value="CBSX3_CBS_dom"/>
</dbReference>
<comment type="caution">
    <text evidence="4">The sequence shown here is derived from an EMBL/GenBank/DDBJ whole genome shotgun (WGS) entry which is preliminary data.</text>
</comment>
<dbReference type="InterPro" id="IPR000644">
    <property type="entry name" value="CBS_dom"/>
</dbReference>
<dbReference type="Pfam" id="PF00571">
    <property type="entry name" value="CBS"/>
    <property type="match status" value="2"/>
</dbReference>
<reference evidence="4" key="1">
    <citation type="journal article" date="2014" name="Int. J. Syst. Evol. Microbiol.">
        <title>Complete genome of a new Firmicutes species belonging to the dominant human colonic microbiota ('Ruminococcus bicirculans') reveals two chromosomes and a selective capacity to utilize plant glucans.</title>
        <authorList>
            <consortium name="NISC Comparative Sequencing Program"/>
            <person name="Wegmann U."/>
            <person name="Louis P."/>
            <person name="Goesmann A."/>
            <person name="Henrissat B."/>
            <person name="Duncan S.H."/>
            <person name="Flint H.J."/>
        </authorList>
    </citation>
    <scope>NUCLEOTIDE SEQUENCE</scope>
    <source>
        <strain evidence="4">NBRC 103408</strain>
    </source>
</reference>
<keyword evidence="4" id="KW-0808">Transferase</keyword>
<feature type="domain" description="CBS" evidence="3">
    <location>
        <begin position="8"/>
        <end position="66"/>
    </location>
</feature>
<dbReference type="Gene3D" id="3.10.580.10">
    <property type="entry name" value="CBS-domain"/>
    <property type="match status" value="1"/>
</dbReference>
<evidence type="ECO:0000313" key="5">
    <source>
        <dbReference type="Proteomes" id="UP001161409"/>
    </source>
</evidence>
<dbReference type="PANTHER" id="PTHR43080">
    <property type="entry name" value="CBS DOMAIN-CONTAINING PROTEIN CBSX3, MITOCHONDRIAL"/>
    <property type="match status" value="1"/>
</dbReference>
<gene>
    <name evidence="4" type="ORF">GCM10007924_20510</name>
</gene>
<dbReference type="RefSeq" id="WP_169562087.1">
    <property type="nucleotide sequence ID" value="NZ_BSNF01000007.1"/>
</dbReference>
<accession>A0ABQ5U576</accession>
<keyword evidence="1 2" id="KW-0129">CBS domain</keyword>
<dbReference type="SMART" id="SM00116">
    <property type="entry name" value="CBS"/>
    <property type="match status" value="2"/>
</dbReference>
<sequence>MNVASILKNKGVDIISASKTDSISAVAGILSEHRIGAVLVLDENRKVLGVLSERDIVRGLAARGDGCLIMEAGELMTANVITCTPADTVDQVMALMTKKRIRHLPVMDGDNLAGFISIGDVVKTRMDEVEREAAAMRDYIATG</sequence>
<dbReference type="EMBL" id="BSNF01000007">
    <property type="protein sequence ID" value="GLQ06830.1"/>
    <property type="molecule type" value="Genomic_DNA"/>
</dbReference>
<evidence type="ECO:0000259" key="3">
    <source>
        <dbReference type="PROSITE" id="PS51371"/>
    </source>
</evidence>
<keyword evidence="5" id="KW-1185">Reference proteome</keyword>